<feature type="region of interest" description="Disordered" evidence="2">
    <location>
        <begin position="1"/>
        <end position="98"/>
    </location>
</feature>
<feature type="region of interest" description="Disordered" evidence="2">
    <location>
        <begin position="235"/>
        <end position="264"/>
    </location>
</feature>
<dbReference type="PROSITE" id="PS51320">
    <property type="entry name" value="TIFY"/>
    <property type="match status" value="1"/>
</dbReference>
<feature type="compositionally biased region" description="Polar residues" evidence="2">
    <location>
        <begin position="276"/>
        <end position="294"/>
    </location>
</feature>
<organism evidence="4 5">
    <name type="scientific">Sphagnum troendelagicum</name>
    <dbReference type="NCBI Taxonomy" id="128251"/>
    <lineage>
        <taxon>Eukaryota</taxon>
        <taxon>Viridiplantae</taxon>
        <taxon>Streptophyta</taxon>
        <taxon>Embryophyta</taxon>
        <taxon>Bryophyta</taxon>
        <taxon>Sphagnophytina</taxon>
        <taxon>Sphagnopsida</taxon>
        <taxon>Sphagnales</taxon>
        <taxon>Sphagnaceae</taxon>
        <taxon>Sphagnum</taxon>
    </lineage>
</organism>
<name>A0ABP0UMT4_9BRYO</name>
<gene>
    <name evidence="4" type="ORF">CSSPTR1EN2_LOCUS17806</name>
</gene>
<dbReference type="PANTHER" id="PTHR33077:SF60">
    <property type="entry name" value="TIFY DOMAIN-CONTAINING PROTEIN"/>
    <property type="match status" value="1"/>
</dbReference>
<dbReference type="EMBL" id="OZ019897">
    <property type="protein sequence ID" value="CAK9225692.1"/>
    <property type="molecule type" value="Genomic_DNA"/>
</dbReference>
<evidence type="ECO:0000256" key="1">
    <source>
        <dbReference type="ARBA" id="ARBA00008614"/>
    </source>
</evidence>
<dbReference type="Proteomes" id="UP001497512">
    <property type="component" value="Chromosome 5"/>
</dbReference>
<accession>A0ABP0UMT4</accession>
<dbReference type="Pfam" id="PF09425">
    <property type="entry name" value="Jas_motif"/>
    <property type="match status" value="1"/>
</dbReference>
<evidence type="ECO:0000256" key="2">
    <source>
        <dbReference type="SAM" id="MobiDB-lite"/>
    </source>
</evidence>
<feature type="compositionally biased region" description="Polar residues" evidence="2">
    <location>
        <begin position="34"/>
        <end position="48"/>
    </location>
</feature>
<feature type="compositionally biased region" description="Basic and acidic residues" evidence="2">
    <location>
        <begin position="8"/>
        <end position="20"/>
    </location>
</feature>
<feature type="compositionally biased region" description="Polar residues" evidence="2">
    <location>
        <begin position="329"/>
        <end position="338"/>
    </location>
</feature>
<dbReference type="InterPro" id="IPR010399">
    <property type="entry name" value="Tify_dom"/>
</dbReference>
<keyword evidence="5" id="KW-1185">Reference proteome</keyword>
<dbReference type="SMART" id="SM00979">
    <property type="entry name" value="TIFY"/>
    <property type="match status" value="1"/>
</dbReference>
<feature type="region of interest" description="Disordered" evidence="2">
    <location>
        <begin position="276"/>
        <end position="356"/>
    </location>
</feature>
<dbReference type="PANTHER" id="PTHR33077">
    <property type="entry name" value="PROTEIN TIFY 4A-RELATED-RELATED"/>
    <property type="match status" value="1"/>
</dbReference>
<evidence type="ECO:0000313" key="4">
    <source>
        <dbReference type="EMBL" id="CAK9225692.1"/>
    </source>
</evidence>
<protein>
    <recommendedName>
        <fullName evidence="3">Tify domain-containing protein</fullName>
    </recommendedName>
</protein>
<evidence type="ECO:0000259" key="3">
    <source>
        <dbReference type="PROSITE" id="PS51320"/>
    </source>
</evidence>
<proteinExistence type="inferred from homology"/>
<evidence type="ECO:0000313" key="5">
    <source>
        <dbReference type="Proteomes" id="UP001497512"/>
    </source>
</evidence>
<dbReference type="InterPro" id="IPR040390">
    <property type="entry name" value="TIFY/JAZ"/>
</dbReference>
<sequence>MATAVKTSEIEKAEPKEESVSHLLQGDHVASKGMQLSTSWSYTQVPREQQQQQQGASSEDDKEDKRRQDTQLQGWHLQSVQQNGKNKSHGQAQVGGADAHRPTAQLTIFYAGMVHVYDDIPPSKAQAIMLLAGSGNAWSSNRISLPGRGATAQLFSAPNPQLGPSTSVPPVAQAAKAAMTGLPWPVLPKLAANVIPRSPIAKTVDVVKELPQARQASLARFLENRKDRVRMKAAPYRIMKEGSSTPPCNKSPGPPCSRPQTWSSSPALMVGISHQNAQATQLKRDPSCTSSGSEPNSPTRAPPTPPQQSIAGDNIAESSSGGRDLEIKPNSTECQSESLLHKASQESGEAMVVDAS</sequence>
<feature type="compositionally biased region" description="Polar residues" evidence="2">
    <location>
        <begin position="70"/>
        <end position="91"/>
    </location>
</feature>
<dbReference type="InterPro" id="IPR018467">
    <property type="entry name" value="CCT_CS"/>
</dbReference>
<comment type="similarity">
    <text evidence="1">Belongs to the TIFY/JAZ family.</text>
</comment>
<dbReference type="Pfam" id="PF06200">
    <property type="entry name" value="tify"/>
    <property type="match status" value="1"/>
</dbReference>
<reference evidence="4" key="1">
    <citation type="submission" date="2024-02" db="EMBL/GenBank/DDBJ databases">
        <authorList>
            <consortium name="ELIXIR-Norway"/>
            <consortium name="Elixir Norway"/>
        </authorList>
    </citation>
    <scope>NUCLEOTIDE SEQUENCE</scope>
</reference>
<feature type="domain" description="Tify" evidence="3">
    <location>
        <begin position="99"/>
        <end position="134"/>
    </location>
</feature>